<organism evidence="2 3">
    <name type="scientific">Xyrichtys novacula</name>
    <name type="common">Pearly razorfish</name>
    <name type="synonym">Hemipteronotus novacula</name>
    <dbReference type="NCBI Taxonomy" id="13765"/>
    <lineage>
        <taxon>Eukaryota</taxon>
        <taxon>Metazoa</taxon>
        <taxon>Chordata</taxon>
        <taxon>Craniata</taxon>
        <taxon>Vertebrata</taxon>
        <taxon>Euteleostomi</taxon>
        <taxon>Actinopterygii</taxon>
        <taxon>Neopterygii</taxon>
        <taxon>Teleostei</taxon>
        <taxon>Neoteleostei</taxon>
        <taxon>Acanthomorphata</taxon>
        <taxon>Eupercaria</taxon>
        <taxon>Labriformes</taxon>
        <taxon>Labridae</taxon>
        <taxon>Xyrichtys</taxon>
    </lineage>
</organism>
<name>A0AAV1GUG1_XYRNO</name>
<feature type="region of interest" description="Disordered" evidence="1">
    <location>
        <begin position="113"/>
        <end position="153"/>
    </location>
</feature>
<evidence type="ECO:0000313" key="2">
    <source>
        <dbReference type="EMBL" id="CAJ1076754.1"/>
    </source>
</evidence>
<keyword evidence="3" id="KW-1185">Reference proteome</keyword>
<evidence type="ECO:0008006" key="4">
    <source>
        <dbReference type="Google" id="ProtNLM"/>
    </source>
</evidence>
<evidence type="ECO:0000313" key="3">
    <source>
        <dbReference type="Proteomes" id="UP001178508"/>
    </source>
</evidence>
<accession>A0AAV1GUG1</accession>
<proteinExistence type="predicted"/>
<feature type="compositionally biased region" description="Basic and acidic residues" evidence="1">
    <location>
        <begin position="141"/>
        <end position="153"/>
    </location>
</feature>
<evidence type="ECO:0000256" key="1">
    <source>
        <dbReference type="SAM" id="MobiDB-lite"/>
    </source>
</evidence>
<sequence length="153" mass="17557">MSGVRQGRIPSLLLFIPVIDFVVRRTVIGPNHGIERTRRRVENFTYLGNNISNTGDVEKDVQTRTGKEHLVVKIHHHDHKATPLYVSGHPYSNLRLRDVDKDSQHHQQVGCLPSTVPQIHPEDLMERPPRERPPSVVIEGGQRRHVDKQPRKT</sequence>
<protein>
    <recommendedName>
        <fullName evidence="4">Secreted protein</fullName>
    </recommendedName>
</protein>
<dbReference type="EMBL" id="OY660879">
    <property type="protein sequence ID" value="CAJ1076754.1"/>
    <property type="molecule type" value="Genomic_DNA"/>
</dbReference>
<dbReference type="Proteomes" id="UP001178508">
    <property type="component" value="Chromosome 16"/>
</dbReference>
<dbReference type="AlphaFoldDB" id="A0AAV1GUG1"/>
<reference evidence="2" key="1">
    <citation type="submission" date="2023-08" db="EMBL/GenBank/DDBJ databases">
        <authorList>
            <person name="Alioto T."/>
            <person name="Alioto T."/>
            <person name="Gomez Garrido J."/>
        </authorList>
    </citation>
    <scope>NUCLEOTIDE SEQUENCE</scope>
</reference>
<gene>
    <name evidence="2" type="ORF">XNOV1_A008001</name>
</gene>
<feature type="compositionally biased region" description="Basic and acidic residues" evidence="1">
    <location>
        <begin position="120"/>
        <end position="133"/>
    </location>
</feature>